<keyword evidence="2" id="KW-1133">Transmembrane helix</keyword>
<evidence type="ECO:0000259" key="3">
    <source>
        <dbReference type="Pfam" id="PF26236"/>
    </source>
</evidence>
<name>A0A830G2E1_9EURY</name>
<evidence type="ECO:0000256" key="2">
    <source>
        <dbReference type="SAM" id="Phobius"/>
    </source>
</evidence>
<evidence type="ECO:0000313" key="6">
    <source>
        <dbReference type="EMBL" id="GGM72308.1"/>
    </source>
</evidence>
<protein>
    <submittedName>
        <fullName evidence="6">Uncharacterized protein</fullName>
    </submittedName>
</protein>
<feature type="region of interest" description="Disordered" evidence="1">
    <location>
        <begin position="95"/>
        <end position="123"/>
    </location>
</feature>
<organism evidence="6 8">
    <name type="scientific">Halarchaeum rubridurum</name>
    <dbReference type="NCBI Taxonomy" id="489911"/>
    <lineage>
        <taxon>Archaea</taxon>
        <taxon>Methanobacteriati</taxon>
        <taxon>Methanobacteriota</taxon>
        <taxon>Stenosarchaea group</taxon>
        <taxon>Halobacteria</taxon>
        <taxon>Halobacteriales</taxon>
        <taxon>Halobacteriaceae</taxon>
    </lineage>
</organism>
<dbReference type="Proteomes" id="UP000614609">
    <property type="component" value="Unassembled WGS sequence"/>
</dbReference>
<dbReference type="Pfam" id="PF26236">
    <property type="entry name" value="DUF8054_N"/>
    <property type="match status" value="1"/>
</dbReference>
<reference evidence="6" key="2">
    <citation type="submission" date="2020-09" db="EMBL/GenBank/DDBJ databases">
        <authorList>
            <person name="Sun Q."/>
            <person name="Ohkuma M."/>
        </authorList>
    </citation>
    <scope>NUCLEOTIDE SEQUENCE</scope>
    <source>
        <strain evidence="6">JCM 16108</strain>
    </source>
</reference>
<dbReference type="EMBL" id="BMOO01000005">
    <property type="protein sequence ID" value="GGM72308.1"/>
    <property type="molecule type" value="Genomic_DNA"/>
</dbReference>
<reference evidence="6" key="1">
    <citation type="journal article" date="2014" name="Int. J. Syst. Evol. Microbiol.">
        <title>Complete genome sequence of Corynebacterium casei LMG S-19264T (=DSM 44701T), isolated from a smear-ripened cheese.</title>
        <authorList>
            <consortium name="US DOE Joint Genome Institute (JGI-PGF)"/>
            <person name="Walter F."/>
            <person name="Albersmeier A."/>
            <person name="Kalinowski J."/>
            <person name="Ruckert C."/>
        </authorList>
    </citation>
    <scope>NUCLEOTIDE SEQUENCE</scope>
    <source>
        <strain evidence="6">JCM 16108</strain>
    </source>
</reference>
<reference evidence="7" key="3">
    <citation type="submission" date="2021-03" db="EMBL/GenBank/DDBJ databases">
        <title>Genomic Encyclopedia of Type Strains, Phase IV (KMG-IV): sequencing the most valuable type-strain genomes for metagenomic binning, comparative biology and taxonomic classification.</title>
        <authorList>
            <person name="Goeker M."/>
        </authorList>
    </citation>
    <scope>NUCLEOTIDE SEQUENCE</scope>
    <source>
        <strain evidence="7">DSM 22443</strain>
    </source>
</reference>
<keyword evidence="2" id="KW-0472">Membrane</keyword>
<dbReference type="InterPro" id="IPR058675">
    <property type="entry name" value="DUF8054_C"/>
</dbReference>
<dbReference type="Pfam" id="PF26238">
    <property type="entry name" value="DUF8054_M"/>
    <property type="match status" value="1"/>
</dbReference>
<comment type="caution">
    <text evidence="6">The sequence shown here is derived from an EMBL/GenBank/DDBJ whole genome shotgun (WGS) entry which is preliminary data.</text>
</comment>
<evidence type="ECO:0000313" key="7">
    <source>
        <dbReference type="EMBL" id="MBP1955428.1"/>
    </source>
</evidence>
<feature type="domain" description="DUF8054" evidence="5">
    <location>
        <begin position="124"/>
        <end position="246"/>
    </location>
</feature>
<dbReference type="AlphaFoldDB" id="A0A830G2E1"/>
<dbReference type="InterPro" id="IPR058775">
    <property type="entry name" value="DUF8054_M"/>
</dbReference>
<dbReference type="InterPro" id="IPR058674">
    <property type="entry name" value="DUF8054_N"/>
</dbReference>
<sequence>MVRNALDDALDTLRRPEYTGENRCTPCTVLNTALALCLALLAGAVAPAAGVLVLAASLAAITLRGYLVPGTPTLTKRALPDRVLRRFETGHAVGADGTTRVAGDDTSDGDADAGADGALDPEFDPEATLRDAGVLVERETGSDLTLAPDFRAAWRERIAALRDERTVRVAFADVVGIDASRVTVRDAGGSFVANVTGGGRGGVTWPSEAAYRADVAAGRVLDERDPETWDALGPDERVVALSALRLFAEHCPACDGPVSFGEDVVESCCRAVDVVAVTCDDCGTRVFELEQPDEPASAA</sequence>
<feature type="domain" description="DUF8054" evidence="3">
    <location>
        <begin position="10"/>
        <end position="89"/>
    </location>
</feature>
<evidence type="ECO:0000259" key="4">
    <source>
        <dbReference type="Pfam" id="PF26237"/>
    </source>
</evidence>
<keyword evidence="8" id="KW-1185">Reference proteome</keyword>
<keyword evidence="2" id="KW-0812">Transmembrane</keyword>
<gene>
    <name evidence="6" type="ORF">GCM10009017_22810</name>
    <name evidence="7" type="ORF">J2752_002351</name>
</gene>
<feature type="compositionally biased region" description="Acidic residues" evidence="1">
    <location>
        <begin position="105"/>
        <end position="123"/>
    </location>
</feature>
<evidence type="ECO:0000256" key="1">
    <source>
        <dbReference type="SAM" id="MobiDB-lite"/>
    </source>
</evidence>
<feature type="transmembrane region" description="Helical" evidence="2">
    <location>
        <begin position="33"/>
        <end position="61"/>
    </location>
</feature>
<proteinExistence type="predicted"/>
<evidence type="ECO:0000313" key="8">
    <source>
        <dbReference type="Proteomes" id="UP000614609"/>
    </source>
</evidence>
<dbReference type="RefSeq" id="WP_188872739.1">
    <property type="nucleotide sequence ID" value="NZ_BMOO01000005.1"/>
</dbReference>
<feature type="domain" description="DUF8054" evidence="4">
    <location>
        <begin position="249"/>
        <end position="288"/>
    </location>
</feature>
<accession>A0A830G2E1</accession>
<dbReference type="EMBL" id="JAGGKO010000004">
    <property type="protein sequence ID" value="MBP1955428.1"/>
    <property type="molecule type" value="Genomic_DNA"/>
</dbReference>
<dbReference type="Pfam" id="PF26237">
    <property type="entry name" value="DUF8054_C"/>
    <property type="match status" value="1"/>
</dbReference>
<evidence type="ECO:0000259" key="5">
    <source>
        <dbReference type="Pfam" id="PF26238"/>
    </source>
</evidence>
<dbReference type="Proteomes" id="UP000765891">
    <property type="component" value="Unassembled WGS sequence"/>
</dbReference>
<dbReference type="OrthoDB" id="292134at2157"/>